<evidence type="ECO:0000313" key="4">
    <source>
        <dbReference type="Proteomes" id="UP000295404"/>
    </source>
</evidence>
<protein>
    <recommendedName>
        <fullName evidence="5">Glycosyltransferase family 2 protein</fullName>
    </recommendedName>
</protein>
<dbReference type="AlphaFoldDB" id="A0A285G0U4"/>
<reference evidence="2 4" key="3">
    <citation type="submission" date="2019-03" db="EMBL/GenBank/DDBJ databases">
        <title>Subsurface microbial communities from deep shales in Ohio and West Virginia, USA.</title>
        <authorList>
            <person name="Wrighton K."/>
        </authorList>
    </citation>
    <scope>NUCLEOTIDE SEQUENCE [LARGE SCALE GENOMIC DNA]</scope>
    <source>
        <strain evidence="2 4">WG1_MB</strain>
    </source>
</reference>
<keyword evidence="3" id="KW-1185">Reference proteome</keyword>
<dbReference type="SUPFAM" id="SSF53448">
    <property type="entry name" value="Nucleotide-diphospho-sugar transferases"/>
    <property type="match status" value="1"/>
</dbReference>
<reference evidence="3" key="2">
    <citation type="submission" date="2017-09" db="EMBL/GenBank/DDBJ databases">
        <authorList>
            <person name="Varghese N."/>
            <person name="Submissions S."/>
        </authorList>
    </citation>
    <scope>NUCLEOTIDE SEQUENCE [LARGE SCALE GENOMIC DNA]</scope>
    <source>
        <strain evidence="3">WG-1MB</strain>
    </source>
</reference>
<reference evidence="1" key="1">
    <citation type="submission" date="2017-09" db="EMBL/GenBank/DDBJ databases">
        <authorList>
            <person name="Ehlers B."/>
            <person name="Leendertz F.H."/>
        </authorList>
    </citation>
    <scope>NUCLEOTIDE SEQUENCE [LARGE SCALE GENOMIC DNA]</scope>
    <source>
        <strain evidence="1">WG-1MB</strain>
    </source>
</reference>
<evidence type="ECO:0000313" key="3">
    <source>
        <dbReference type="Proteomes" id="UP000217726"/>
    </source>
</evidence>
<evidence type="ECO:0000313" key="2">
    <source>
        <dbReference type="EMBL" id="TCL11923.1"/>
    </source>
</evidence>
<name>A0A285G0U4_9EURY</name>
<evidence type="ECO:0000313" key="1">
    <source>
        <dbReference type="EMBL" id="SNY17135.1"/>
    </source>
</evidence>
<dbReference type="Proteomes" id="UP000295404">
    <property type="component" value="Unassembled WGS sequence"/>
</dbReference>
<dbReference type="EMBL" id="SMMS01000001">
    <property type="protein sequence ID" value="TCL11923.1"/>
    <property type="molecule type" value="Genomic_DNA"/>
</dbReference>
<dbReference type="Proteomes" id="UP000217726">
    <property type="component" value="Unassembled WGS sequence"/>
</dbReference>
<organism evidence="1 3">
    <name type="scientific">Methanohalophilus euhalobius</name>
    <dbReference type="NCBI Taxonomy" id="51203"/>
    <lineage>
        <taxon>Archaea</taxon>
        <taxon>Methanobacteriati</taxon>
        <taxon>Methanobacteriota</taxon>
        <taxon>Stenosarchaea group</taxon>
        <taxon>Methanomicrobia</taxon>
        <taxon>Methanosarcinales</taxon>
        <taxon>Methanosarcinaceae</taxon>
        <taxon>Methanohalophilus</taxon>
    </lineage>
</organism>
<proteinExistence type="predicted"/>
<accession>A0A285G0U4</accession>
<sequence length="313" mass="37207">MIDFYFAICLKPKKRSENWNLVLANLQKTLYSIKRSTNQNYHILISTYDPDDLTNVIDTNKTKLITPNFDPPSSVREADMDKTKNRRLIGSYIGSIEKEPFYVMFLDADDLVHKNLVDFVLSDNNHRGYIISEGYVLDIFERELRRKNEFNMICGSCYIGYFYPEEMPESTDDTECYFSEHRGHRNNVEIATKYQRKPDSIPFPSVVYIKGHEESLETIKRKWKMQRNKMLKFFVLFASVDRAYRMMGYKINPAKFRKENKEAKKLLQEEFGLNIHHPLKVIILEKRKLIFLRSVLKKCYDFAYRKIQYGSKD</sequence>
<gene>
    <name evidence="2" type="ORF">C7960_1126</name>
    <name evidence="1" type="ORF">SAMN06295989_10724</name>
</gene>
<dbReference type="InterPro" id="IPR029044">
    <property type="entry name" value="Nucleotide-diphossugar_trans"/>
</dbReference>
<dbReference type="EMBL" id="OBDR01000007">
    <property type="protein sequence ID" value="SNY17135.1"/>
    <property type="molecule type" value="Genomic_DNA"/>
</dbReference>
<dbReference type="RefSeq" id="WP_096712520.1">
    <property type="nucleotide sequence ID" value="NZ_OBDR01000007.1"/>
</dbReference>
<evidence type="ECO:0008006" key="5">
    <source>
        <dbReference type="Google" id="ProtNLM"/>
    </source>
</evidence>
<dbReference type="OrthoDB" id="377313at2157"/>